<accession>A0A1L5PEM5</accession>
<dbReference type="Proteomes" id="UP000185109">
    <property type="component" value="Plasmid pRsp8C3c"/>
</dbReference>
<organism evidence="1 2">
    <name type="scientific">Rhizobium etli 8C-3</name>
    <dbReference type="NCBI Taxonomy" id="538025"/>
    <lineage>
        <taxon>Bacteria</taxon>
        <taxon>Pseudomonadati</taxon>
        <taxon>Pseudomonadota</taxon>
        <taxon>Alphaproteobacteria</taxon>
        <taxon>Hyphomicrobiales</taxon>
        <taxon>Rhizobiaceae</taxon>
        <taxon>Rhizobium/Agrobacterium group</taxon>
        <taxon>Rhizobium</taxon>
    </lineage>
</organism>
<gene>
    <name evidence="1" type="ORF">AM571_PC00891</name>
</gene>
<proteinExistence type="predicted"/>
<geneLocation type="plasmid" evidence="2">
    <name>prsp8c3c</name>
</geneLocation>
<protein>
    <submittedName>
        <fullName evidence="1">Uncharacterized protein</fullName>
    </submittedName>
</protein>
<evidence type="ECO:0000313" key="1">
    <source>
        <dbReference type="EMBL" id="APO78628.1"/>
    </source>
</evidence>
<name>A0A1L5PEM5_RHIET</name>
<keyword evidence="1" id="KW-0614">Plasmid</keyword>
<dbReference type="AlphaFoldDB" id="A0A1L5PEM5"/>
<reference evidence="1 2" key="1">
    <citation type="submission" date="2016-09" db="EMBL/GenBank/DDBJ databases">
        <title>The complete genome sequences of Rhizobium gallicum, symbiovars gallicum and phaseoli, symbionts associated to common bean (Phaseolus vulgaris).</title>
        <authorList>
            <person name="Bustos P."/>
            <person name="Santamaria R.I."/>
            <person name="Perez-Carrascal O.M."/>
            <person name="Juarez S."/>
            <person name="Lozano L."/>
            <person name="Martinez-Flores I."/>
            <person name="Martinez-Romero E."/>
            <person name="Cevallos M."/>
            <person name="Romero D."/>
            <person name="Davila G."/>
            <person name="Gonzalez V."/>
        </authorList>
    </citation>
    <scope>NUCLEOTIDE SEQUENCE [LARGE SCALE GENOMIC DNA]</scope>
    <source>
        <strain evidence="1 2">8C-3</strain>
        <plasmid evidence="2">Plasmid prsp8c3c</plasmid>
    </source>
</reference>
<sequence length="50" mass="5336">MSLRAGVPRRYAVDFHGNAADGIVLNEAANIATPGRLRGQTHPKGPARVR</sequence>
<dbReference type="EMBL" id="CP017244">
    <property type="protein sequence ID" value="APO78628.1"/>
    <property type="molecule type" value="Genomic_DNA"/>
</dbReference>
<evidence type="ECO:0000313" key="2">
    <source>
        <dbReference type="Proteomes" id="UP000185109"/>
    </source>
</evidence>